<evidence type="ECO:0000256" key="5">
    <source>
        <dbReference type="ARBA" id="ARBA00022725"/>
    </source>
</evidence>
<feature type="transmembrane region" description="Helical" evidence="13">
    <location>
        <begin position="105"/>
        <end position="127"/>
    </location>
</feature>
<dbReference type="GO" id="GO:0004930">
    <property type="term" value="F:G protein-coupled receptor activity"/>
    <property type="evidence" value="ECO:0007669"/>
    <property type="project" value="UniProtKB-KW"/>
</dbReference>
<accession>W5NNS7</accession>
<dbReference type="PANTHER" id="PTHR26450">
    <property type="entry name" value="OLFACTORY RECEPTOR 56B1-RELATED"/>
    <property type="match status" value="1"/>
</dbReference>
<dbReference type="SMART" id="SM01381">
    <property type="entry name" value="7TM_GPCR_Srsx"/>
    <property type="match status" value="1"/>
</dbReference>
<feature type="domain" description="G-protein coupled receptors family 1 profile" evidence="14">
    <location>
        <begin position="48"/>
        <end position="299"/>
    </location>
</feature>
<evidence type="ECO:0000256" key="6">
    <source>
        <dbReference type="ARBA" id="ARBA00022989"/>
    </source>
</evidence>
<evidence type="ECO:0000256" key="7">
    <source>
        <dbReference type="ARBA" id="ARBA00023040"/>
    </source>
</evidence>
<evidence type="ECO:0000256" key="9">
    <source>
        <dbReference type="ARBA" id="ARBA00023157"/>
    </source>
</evidence>
<protein>
    <submittedName>
        <fullName evidence="15">Olfactory receptor 52K1-like</fullName>
    </submittedName>
</protein>
<dbReference type="InterPro" id="IPR017452">
    <property type="entry name" value="GPCR_Rhodpsn_7TM"/>
</dbReference>
<reference evidence="15" key="2">
    <citation type="submission" date="2025-08" db="UniProtKB">
        <authorList>
            <consortium name="Ensembl"/>
        </authorList>
    </citation>
    <scope>IDENTIFICATION</scope>
</reference>
<keyword evidence="3" id="KW-0716">Sensory transduction</keyword>
<feature type="transmembrane region" description="Helical" evidence="13">
    <location>
        <begin position="33"/>
        <end position="54"/>
    </location>
</feature>
<keyword evidence="11" id="KW-0325">Glycoprotein</keyword>
<keyword evidence="8 13" id="KW-0472">Membrane</keyword>
<dbReference type="AlphaFoldDB" id="W5NNS7"/>
<dbReference type="InterPro" id="IPR000276">
    <property type="entry name" value="GPCR_Rhodpsn"/>
</dbReference>
<dbReference type="Pfam" id="PF13853">
    <property type="entry name" value="7tm_4"/>
    <property type="match status" value="1"/>
</dbReference>
<sequence>SLEVNMQEYQEGNVSHKEFILMGFSGLKGHRQFLFIPFLLLFLLSLFGNSLLIISIKTRRTLHSPMYMFICATACVDLTLPILFVPKMLLGFLFDWNKISLLGCLVQMFFVHFFGSFQSTVLLWMALDRYVAICIPLRYNDYINSSAFFKLSAIALLRNGSLVLVVVILAGSLSFCLTNVIDHCFCEHMALVSLACGNTARNSVMGLLAVFCVAIVDGVFIAISYIKIFLAVSNTASGKSRQKAIHTCGTQLMVISVSYIFAMTAFLAYRIKNSLHPDVHVLISIMYLLFPSCFHPIIYGIRTKEIREQMLNILHYGKIVPISVEP</sequence>
<dbReference type="PROSITE" id="PS50262">
    <property type="entry name" value="G_PROTEIN_RECEP_F1_2"/>
    <property type="match status" value="1"/>
</dbReference>
<keyword evidence="5" id="KW-0552">Olfaction</keyword>
<evidence type="ECO:0000259" key="14">
    <source>
        <dbReference type="PROSITE" id="PS50262"/>
    </source>
</evidence>
<dbReference type="GO" id="GO:0005886">
    <property type="term" value="C:plasma membrane"/>
    <property type="evidence" value="ECO:0000318"/>
    <property type="project" value="GO_Central"/>
</dbReference>
<dbReference type="EMBL" id="AHAT01003283">
    <property type="status" value="NOT_ANNOTATED_CDS"/>
    <property type="molecule type" value="Genomic_DNA"/>
</dbReference>
<dbReference type="FunFam" id="1.20.1070.10:FF:000024">
    <property type="entry name" value="Olfactory receptor"/>
    <property type="match status" value="1"/>
</dbReference>
<evidence type="ECO:0000256" key="2">
    <source>
        <dbReference type="ARBA" id="ARBA00022475"/>
    </source>
</evidence>
<dbReference type="GO" id="GO:0004984">
    <property type="term" value="F:olfactory receptor activity"/>
    <property type="evidence" value="ECO:0000318"/>
    <property type="project" value="GO_Central"/>
</dbReference>
<evidence type="ECO:0000313" key="15">
    <source>
        <dbReference type="Ensembl" id="ENSLOCP00000022286.1"/>
    </source>
</evidence>
<dbReference type="PRINTS" id="PR00245">
    <property type="entry name" value="OLFACTORYR"/>
</dbReference>
<feature type="transmembrane region" description="Helical" evidence="13">
    <location>
        <begin position="207"/>
        <end position="232"/>
    </location>
</feature>
<dbReference type="GeneTree" id="ENSGT01150000286905"/>
<keyword evidence="16" id="KW-1185">Reference proteome</keyword>
<keyword evidence="4 13" id="KW-0812">Transmembrane</keyword>
<evidence type="ECO:0000256" key="12">
    <source>
        <dbReference type="ARBA" id="ARBA00023224"/>
    </source>
</evidence>
<reference evidence="15" key="3">
    <citation type="submission" date="2025-09" db="UniProtKB">
        <authorList>
            <consortium name="Ensembl"/>
        </authorList>
    </citation>
    <scope>IDENTIFICATION</scope>
</reference>
<dbReference type="PANTHER" id="PTHR26450:SF391">
    <property type="entry name" value="ODORANT RECEPTOR-RELATED"/>
    <property type="match status" value="1"/>
</dbReference>
<evidence type="ECO:0000313" key="16">
    <source>
        <dbReference type="Proteomes" id="UP000018468"/>
    </source>
</evidence>
<proteinExistence type="predicted"/>
<feature type="transmembrane region" description="Helical" evidence="13">
    <location>
        <begin position="281"/>
        <end position="301"/>
    </location>
</feature>
<evidence type="ECO:0000256" key="10">
    <source>
        <dbReference type="ARBA" id="ARBA00023170"/>
    </source>
</evidence>
<keyword evidence="9" id="KW-1015">Disulfide bond</keyword>
<dbReference type="eggNOG" id="ENOG502RYU0">
    <property type="taxonomic scope" value="Eukaryota"/>
</dbReference>
<dbReference type="OMA" id="MFICATA"/>
<evidence type="ECO:0000256" key="13">
    <source>
        <dbReference type="SAM" id="Phobius"/>
    </source>
</evidence>
<keyword evidence="10" id="KW-0675">Receptor</keyword>
<reference evidence="16" key="1">
    <citation type="submission" date="2011-12" db="EMBL/GenBank/DDBJ databases">
        <title>The Draft Genome of Lepisosteus oculatus.</title>
        <authorList>
            <consortium name="The Broad Institute Genome Assembly &amp; Analysis Group"/>
            <consortium name="Computational R&amp;D Group"/>
            <consortium name="and Sequencing Platform"/>
            <person name="Di Palma F."/>
            <person name="Alfoldi J."/>
            <person name="Johnson J."/>
            <person name="Berlin A."/>
            <person name="Gnerre S."/>
            <person name="Jaffe D."/>
            <person name="MacCallum I."/>
            <person name="Young S."/>
            <person name="Walker B.J."/>
            <person name="Lander E.S."/>
            <person name="Lindblad-Toh K."/>
        </authorList>
    </citation>
    <scope>NUCLEOTIDE SEQUENCE [LARGE SCALE GENOMIC DNA]</scope>
</reference>
<evidence type="ECO:0000256" key="4">
    <source>
        <dbReference type="ARBA" id="ARBA00022692"/>
    </source>
</evidence>
<dbReference type="SUPFAM" id="SSF81321">
    <property type="entry name" value="Family A G protein-coupled receptor-like"/>
    <property type="match status" value="1"/>
</dbReference>
<dbReference type="Proteomes" id="UP000018468">
    <property type="component" value="Linkage group LG3"/>
</dbReference>
<organism evidence="15 16">
    <name type="scientific">Lepisosteus oculatus</name>
    <name type="common">Spotted gar</name>
    <dbReference type="NCBI Taxonomy" id="7918"/>
    <lineage>
        <taxon>Eukaryota</taxon>
        <taxon>Metazoa</taxon>
        <taxon>Chordata</taxon>
        <taxon>Craniata</taxon>
        <taxon>Vertebrata</taxon>
        <taxon>Euteleostomi</taxon>
        <taxon>Actinopterygii</taxon>
        <taxon>Neopterygii</taxon>
        <taxon>Holostei</taxon>
        <taxon>Semionotiformes</taxon>
        <taxon>Lepisosteidae</taxon>
        <taxon>Lepisosteus</taxon>
    </lineage>
</organism>
<feature type="transmembrane region" description="Helical" evidence="13">
    <location>
        <begin position="148"/>
        <end position="170"/>
    </location>
</feature>
<evidence type="ECO:0000256" key="3">
    <source>
        <dbReference type="ARBA" id="ARBA00022606"/>
    </source>
</evidence>
<dbReference type="Gene3D" id="1.20.1070.10">
    <property type="entry name" value="Rhodopsin 7-helix transmembrane proteins"/>
    <property type="match status" value="1"/>
</dbReference>
<dbReference type="InParanoid" id="W5NNS7"/>
<dbReference type="STRING" id="7918.ENSLOCP00000022286"/>
<dbReference type="PRINTS" id="PR00237">
    <property type="entry name" value="GPCRRHODOPSN"/>
</dbReference>
<keyword evidence="6 13" id="KW-1133">Transmembrane helix</keyword>
<evidence type="ECO:0000256" key="1">
    <source>
        <dbReference type="ARBA" id="ARBA00004651"/>
    </source>
</evidence>
<keyword evidence="7" id="KW-0297">G-protein coupled receptor</keyword>
<name>W5NNS7_LEPOC</name>
<feature type="transmembrane region" description="Helical" evidence="13">
    <location>
        <begin position="244"/>
        <end position="269"/>
    </location>
</feature>
<dbReference type="Ensembl" id="ENSLOCT00000022327.1">
    <property type="protein sequence ID" value="ENSLOCP00000022286.1"/>
    <property type="gene ID" value="ENSLOCG00000018185.1"/>
</dbReference>
<dbReference type="HOGENOM" id="CLU_012526_0_1_1"/>
<keyword evidence="12" id="KW-0807">Transducer</keyword>
<feature type="transmembrane region" description="Helical" evidence="13">
    <location>
        <begin position="66"/>
        <end position="85"/>
    </location>
</feature>
<evidence type="ECO:0000256" key="8">
    <source>
        <dbReference type="ARBA" id="ARBA00023136"/>
    </source>
</evidence>
<dbReference type="InterPro" id="IPR050402">
    <property type="entry name" value="OR51/52/56-like"/>
</dbReference>
<evidence type="ECO:0000256" key="11">
    <source>
        <dbReference type="ARBA" id="ARBA00023180"/>
    </source>
</evidence>
<keyword evidence="2" id="KW-1003">Cell membrane</keyword>
<dbReference type="InterPro" id="IPR000725">
    <property type="entry name" value="Olfact_rcpt"/>
</dbReference>
<comment type="subcellular location">
    <subcellularLocation>
        <location evidence="1">Cell membrane</location>
        <topology evidence="1">Multi-pass membrane protein</topology>
    </subcellularLocation>
</comment>